<dbReference type="AlphaFoldDB" id="A0A6H2DR98"/>
<feature type="domain" description="Novel STAND NTPase 3" evidence="2">
    <location>
        <begin position="175"/>
        <end position="336"/>
    </location>
</feature>
<gene>
    <name evidence="3" type="ORF">HF685_13610</name>
</gene>
<sequence>MAIYDFKQLSPNDFEILTADLLEAKEGVRIERFKPGKDGGVDLRFAESSNENGTIVQCKHYASSKFSTLKSNLKKEAEKAVKINAQRYILVTSLPLNSFDKDQIIETMKGINLVRSDIWSCDDLNSAISDNPQIEKAHFKLWLGSTTMLEKILNSTVHCQTDFEVAKIHRNIKKYVKTSAFTDALQILEREHFLVISGPPGVGKTTLAEMILFYLLERGIEPVVLKSGISEAKSIYAPDRPQAFYFDDFLGATFLNENSPFIGKNHDREVVDLVDAITESENKLFILTTREHILKQSFEQSERIKHSKLSSAKYNLEIKSYGKFEKALILYNHMYFSELPEDFISKIVQNEFYLKIVEHENFNPRLIEWMTSQNRLNNVTADGYTIFIESLLENPSEIWKFAFEKQISEAGRSLLLLMHLNDGVLKNNEIKRRFKEFHGHRATKYNFSTRVDDLETALTELTDSFILPGKEAFRYINPSIGDFMNELFIDMPENVMDLISSQPSFESLARIWKFSSDSEGQKLRDFLKNEGEAIAPLMAHALDEMNKRQTGKFDQGASASQRMSVPICEMCREIGLQNFGISTKNVVETLLPRWRNASLVIESIAQLLLMIEEDEKLHPESSELKKQFWEEISSWGTGQELINALDYIENTSSQLDEDEAAIFQESVEKWLEERALEELQQSNFEFECDEIVEIAERLAKHCKLSHSSVQSCAVDRIKEIDDEADDDDFDSSIWEERMAESQMDDSVTDLFATLI</sequence>
<dbReference type="GO" id="GO:0003677">
    <property type="term" value="F:DNA binding"/>
    <property type="evidence" value="ECO:0007669"/>
    <property type="project" value="InterPro"/>
</dbReference>
<accession>A0A6H2DR98</accession>
<dbReference type="GO" id="GO:0009307">
    <property type="term" value="P:DNA restriction-modification system"/>
    <property type="evidence" value="ECO:0007669"/>
    <property type="project" value="InterPro"/>
</dbReference>
<keyword evidence="4" id="KW-1185">Reference proteome</keyword>
<dbReference type="Pfam" id="PF04471">
    <property type="entry name" value="Mrr_cat"/>
    <property type="match status" value="1"/>
</dbReference>
<reference evidence="3 4" key="1">
    <citation type="submission" date="2020-04" db="EMBL/GenBank/DDBJ databases">
        <title>Genome sequence for Sphingorhabdus sp. strain M1.</title>
        <authorList>
            <person name="Park S.-J."/>
        </authorList>
    </citation>
    <scope>NUCLEOTIDE SEQUENCE [LARGE SCALE GENOMIC DNA]</scope>
    <source>
        <strain evidence="3 4">JK6</strain>
    </source>
</reference>
<organism evidence="3 4">
    <name type="scientific">Parasphingorhabdus halotolerans</name>
    <dbReference type="NCBI Taxonomy" id="2725558"/>
    <lineage>
        <taxon>Bacteria</taxon>
        <taxon>Pseudomonadati</taxon>
        <taxon>Pseudomonadota</taxon>
        <taxon>Alphaproteobacteria</taxon>
        <taxon>Sphingomonadales</taxon>
        <taxon>Sphingomonadaceae</taxon>
        <taxon>Parasphingorhabdus</taxon>
    </lineage>
</organism>
<dbReference type="EMBL" id="CP051217">
    <property type="protein sequence ID" value="QJB70196.1"/>
    <property type="molecule type" value="Genomic_DNA"/>
</dbReference>
<protein>
    <submittedName>
        <fullName evidence="3">Uncharacterized protein</fullName>
    </submittedName>
</protein>
<name>A0A6H2DR98_9SPHN</name>
<feature type="domain" description="Restriction endonuclease type IV Mrr" evidence="1">
    <location>
        <begin position="7"/>
        <end position="93"/>
    </location>
</feature>
<dbReference type="Gene3D" id="3.40.50.300">
    <property type="entry name" value="P-loop containing nucleotide triphosphate hydrolases"/>
    <property type="match status" value="1"/>
</dbReference>
<dbReference type="InterPro" id="IPR011856">
    <property type="entry name" value="tRNA_endonuc-like_dom_sf"/>
</dbReference>
<dbReference type="InterPro" id="IPR007560">
    <property type="entry name" value="Restrct_endonuc_IV_Mrr"/>
</dbReference>
<evidence type="ECO:0000259" key="1">
    <source>
        <dbReference type="Pfam" id="PF04471"/>
    </source>
</evidence>
<dbReference type="InterPro" id="IPR011335">
    <property type="entry name" value="Restrct_endonuc-II-like"/>
</dbReference>
<dbReference type="InterPro" id="IPR027417">
    <property type="entry name" value="P-loop_NTPase"/>
</dbReference>
<dbReference type="GO" id="GO:0004519">
    <property type="term" value="F:endonuclease activity"/>
    <property type="evidence" value="ECO:0007669"/>
    <property type="project" value="InterPro"/>
</dbReference>
<evidence type="ECO:0000259" key="2">
    <source>
        <dbReference type="Pfam" id="PF20720"/>
    </source>
</evidence>
<dbReference type="SUPFAM" id="SSF52540">
    <property type="entry name" value="P-loop containing nucleoside triphosphate hydrolases"/>
    <property type="match status" value="1"/>
</dbReference>
<dbReference type="Proteomes" id="UP000501600">
    <property type="component" value="Chromosome"/>
</dbReference>
<dbReference type="Pfam" id="PF20720">
    <property type="entry name" value="nSTAND3"/>
    <property type="match status" value="1"/>
</dbReference>
<dbReference type="SUPFAM" id="SSF52980">
    <property type="entry name" value="Restriction endonuclease-like"/>
    <property type="match status" value="1"/>
</dbReference>
<evidence type="ECO:0000313" key="3">
    <source>
        <dbReference type="EMBL" id="QJB70196.1"/>
    </source>
</evidence>
<dbReference type="Gene3D" id="3.40.1350.10">
    <property type="match status" value="1"/>
</dbReference>
<dbReference type="RefSeq" id="WP_168820462.1">
    <property type="nucleotide sequence ID" value="NZ_CP051217.1"/>
</dbReference>
<proteinExistence type="predicted"/>
<dbReference type="InterPro" id="IPR049050">
    <property type="entry name" value="nSTAND3"/>
</dbReference>
<dbReference type="KEGG" id="phao:HF685_13610"/>
<evidence type="ECO:0000313" key="4">
    <source>
        <dbReference type="Proteomes" id="UP000501600"/>
    </source>
</evidence>